<dbReference type="InterPro" id="IPR036420">
    <property type="entry name" value="BRCT_dom_sf"/>
</dbReference>
<keyword evidence="5" id="KW-0158">Chromosome</keyword>
<dbReference type="InterPro" id="IPR038104">
    <property type="entry name" value="Rap1_C_sf"/>
</dbReference>
<feature type="domain" description="BRCT" evidence="7">
    <location>
        <begin position="9"/>
        <end position="90"/>
    </location>
</feature>
<dbReference type="EMBL" id="JAPQKN010000002">
    <property type="protein sequence ID" value="KAJ5168675.1"/>
    <property type="molecule type" value="Genomic_DNA"/>
</dbReference>
<evidence type="ECO:0000256" key="3">
    <source>
        <dbReference type="ARBA" id="ARBA00023163"/>
    </source>
</evidence>
<comment type="caution">
    <text evidence="8">The sequence shown here is derived from an EMBL/GenBank/DDBJ whole genome shotgun (WGS) entry which is preliminary data.</text>
</comment>
<keyword evidence="3" id="KW-0804">Transcription</keyword>
<comment type="function">
    <text evidence="5">Involved in the regulation of telomere length, clustering and has a specific role in telomere position effect (TPE).</text>
</comment>
<keyword evidence="1" id="KW-0805">Transcription regulation</keyword>
<evidence type="ECO:0000256" key="6">
    <source>
        <dbReference type="SAM" id="MobiDB-lite"/>
    </source>
</evidence>
<dbReference type="Pfam" id="PF16589">
    <property type="entry name" value="BRCT_2"/>
    <property type="match status" value="1"/>
</dbReference>
<comment type="similarity">
    <text evidence="5">Belongs to the RAP1 family.</text>
</comment>
<protein>
    <recommendedName>
        <fullName evidence="5">DNA-binding protein RAP1</fullName>
    </recommendedName>
</protein>
<dbReference type="GO" id="GO:0010833">
    <property type="term" value="P:telomere maintenance via telomere lengthening"/>
    <property type="evidence" value="ECO:0007669"/>
    <property type="project" value="UniProtKB-UniRule"/>
</dbReference>
<feature type="region of interest" description="Disordered" evidence="6">
    <location>
        <begin position="236"/>
        <end position="268"/>
    </location>
</feature>
<evidence type="ECO:0000259" key="7">
    <source>
        <dbReference type="PROSITE" id="PS50172"/>
    </source>
</evidence>
<dbReference type="PROSITE" id="PS50172">
    <property type="entry name" value="BRCT"/>
    <property type="match status" value="1"/>
</dbReference>
<evidence type="ECO:0000256" key="1">
    <source>
        <dbReference type="ARBA" id="ARBA00023015"/>
    </source>
</evidence>
<reference evidence="8" key="2">
    <citation type="journal article" date="2023" name="IMA Fungus">
        <title>Comparative genomic study of the Penicillium genus elucidates a diverse pangenome and 15 lateral gene transfer events.</title>
        <authorList>
            <person name="Petersen C."/>
            <person name="Sorensen T."/>
            <person name="Nielsen M.R."/>
            <person name="Sondergaard T.E."/>
            <person name="Sorensen J.L."/>
            <person name="Fitzpatrick D.A."/>
            <person name="Frisvad J.C."/>
            <person name="Nielsen K.L."/>
        </authorList>
    </citation>
    <scope>NUCLEOTIDE SEQUENCE</scope>
    <source>
        <strain evidence="8">IBT 26290</strain>
    </source>
</reference>
<dbReference type="GO" id="GO:0031848">
    <property type="term" value="P:protection from non-homologous end joining at telomere"/>
    <property type="evidence" value="ECO:0007669"/>
    <property type="project" value="TreeGrafter"/>
</dbReference>
<accession>A0A9W9I6A2</accession>
<feature type="region of interest" description="Disordered" evidence="6">
    <location>
        <begin position="82"/>
        <end position="110"/>
    </location>
</feature>
<feature type="compositionally biased region" description="Acidic residues" evidence="6">
    <location>
        <begin position="244"/>
        <end position="260"/>
    </location>
</feature>
<keyword evidence="4 5" id="KW-0539">Nucleus</keyword>
<proteinExistence type="inferred from homology"/>
<dbReference type="RefSeq" id="XP_056545136.1">
    <property type="nucleotide sequence ID" value="XM_056686394.1"/>
</dbReference>
<evidence type="ECO:0000313" key="8">
    <source>
        <dbReference type="EMBL" id="KAJ5168675.1"/>
    </source>
</evidence>
<evidence type="ECO:0000313" key="9">
    <source>
        <dbReference type="Proteomes" id="UP001149163"/>
    </source>
</evidence>
<feature type="region of interest" description="Disordered" evidence="6">
    <location>
        <begin position="160"/>
        <end position="222"/>
    </location>
</feature>
<dbReference type="PANTHER" id="PTHR16466:SF6">
    <property type="entry name" value="TELOMERIC REPEAT-BINDING FACTOR 2-INTERACTING PROTEIN 1"/>
    <property type="match status" value="1"/>
</dbReference>
<feature type="compositionally biased region" description="Polar residues" evidence="6">
    <location>
        <begin position="212"/>
        <end position="222"/>
    </location>
</feature>
<keyword evidence="5" id="KW-0779">Telomere</keyword>
<comment type="subunit">
    <text evidence="5">Homodimer.</text>
</comment>
<dbReference type="InterPro" id="IPR015010">
    <property type="entry name" value="TERF2IP_Myb"/>
</dbReference>
<sequence length="362" mass="40411">MAEQGTVRDPSSLFKGARFFMSRAIPQRTQLKDKIEQHGGSVVLLEKDADVILVDHMKKNITHPANALSYQYVEQSIRRGRLEDPESHRVGASAPRPMGASNIPQKSTRRSYTLKDDQIVFDWLYPWEQEAGAPTHGNQIYQALAERGGFPRKKKLVYAPERPASAARSEPSQTLESTSQSPKPPTRTALGPRTDASKANPEPAPPQEHTRQAQSNSAAQTNEIPREMVDPLFIELPYFPSSPEPEDEDDDGDDDDDSSSEEYPNIDSWVATQVAGGADLSKVLDALRFTSMEPPLAKKLLEILLAGNPVPDDMRGVWTEEDDRCLEGGDSHGIERVLKKHGDRLFKARWEYLSLARERGLF</sequence>
<reference evidence="8" key="1">
    <citation type="submission" date="2022-11" db="EMBL/GenBank/DDBJ databases">
        <authorList>
            <person name="Petersen C."/>
        </authorList>
    </citation>
    <scope>NUCLEOTIDE SEQUENCE</scope>
    <source>
        <strain evidence="8">IBT 26290</strain>
    </source>
</reference>
<evidence type="ECO:0000256" key="5">
    <source>
        <dbReference type="RuleBase" id="RU367107"/>
    </source>
</evidence>
<comment type="subcellular location">
    <subcellularLocation>
        <location evidence="5">Nucleus</location>
    </subcellularLocation>
    <subcellularLocation>
        <location evidence="5">Chromosome</location>
        <location evidence="5">Telomere</location>
    </subcellularLocation>
</comment>
<keyword evidence="2" id="KW-0010">Activator</keyword>
<dbReference type="InterPro" id="IPR039595">
    <property type="entry name" value="TE2IP/Rap1"/>
</dbReference>
<feature type="compositionally biased region" description="Polar residues" evidence="6">
    <location>
        <begin position="170"/>
        <end position="181"/>
    </location>
</feature>
<gene>
    <name evidence="8" type="ORF">N7482_004269</name>
</gene>
<dbReference type="InterPro" id="IPR021661">
    <property type="entry name" value="Rap1_C"/>
</dbReference>
<dbReference type="InterPro" id="IPR001357">
    <property type="entry name" value="BRCT_dom"/>
</dbReference>
<dbReference type="Pfam" id="PF08914">
    <property type="entry name" value="Myb_Rap1"/>
    <property type="match status" value="1"/>
</dbReference>
<organism evidence="8 9">
    <name type="scientific">Penicillium canariense</name>
    <dbReference type="NCBI Taxonomy" id="189055"/>
    <lineage>
        <taxon>Eukaryota</taxon>
        <taxon>Fungi</taxon>
        <taxon>Dikarya</taxon>
        <taxon>Ascomycota</taxon>
        <taxon>Pezizomycotina</taxon>
        <taxon>Eurotiomycetes</taxon>
        <taxon>Eurotiomycetidae</taxon>
        <taxon>Eurotiales</taxon>
        <taxon>Aspergillaceae</taxon>
        <taxon>Penicillium</taxon>
    </lineage>
</organism>
<dbReference type="PANTHER" id="PTHR16466">
    <property type="entry name" value="TELOMERE REPEAT-BINDING FACTOR 2-INTERACTING PROTEIN 1"/>
    <property type="match status" value="1"/>
</dbReference>
<dbReference type="Gene3D" id="3.40.50.10190">
    <property type="entry name" value="BRCT domain"/>
    <property type="match status" value="1"/>
</dbReference>
<dbReference type="GO" id="GO:0042162">
    <property type="term" value="F:telomeric DNA binding"/>
    <property type="evidence" value="ECO:0007669"/>
    <property type="project" value="TreeGrafter"/>
</dbReference>
<dbReference type="GO" id="GO:0070187">
    <property type="term" value="C:shelterin complex"/>
    <property type="evidence" value="ECO:0007669"/>
    <property type="project" value="TreeGrafter"/>
</dbReference>
<dbReference type="SUPFAM" id="SSF52113">
    <property type="entry name" value="BRCT domain"/>
    <property type="match status" value="1"/>
</dbReference>
<evidence type="ECO:0000256" key="2">
    <source>
        <dbReference type="ARBA" id="ARBA00023159"/>
    </source>
</evidence>
<dbReference type="GeneID" id="81425570"/>
<evidence type="ECO:0000256" key="4">
    <source>
        <dbReference type="ARBA" id="ARBA00023242"/>
    </source>
</evidence>
<dbReference type="CDD" id="cd11653">
    <property type="entry name" value="rap1_RCT"/>
    <property type="match status" value="1"/>
</dbReference>
<dbReference type="Pfam" id="PF11626">
    <property type="entry name" value="Rap1_C"/>
    <property type="match status" value="1"/>
</dbReference>
<name>A0A9W9I6A2_9EURO</name>
<dbReference type="Gene3D" id="1.10.10.2170">
    <property type="match status" value="1"/>
</dbReference>
<dbReference type="AlphaFoldDB" id="A0A9W9I6A2"/>
<dbReference type="Proteomes" id="UP001149163">
    <property type="component" value="Unassembled WGS sequence"/>
</dbReference>
<dbReference type="OrthoDB" id="435460at2759"/>
<keyword evidence="9" id="KW-1185">Reference proteome</keyword>